<evidence type="ECO:0000313" key="2">
    <source>
        <dbReference type="Proteomes" id="UP001296776"/>
    </source>
</evidence>
<name>A0AAJ0U2V4_9GAMM</name>
<protein>
    <submittedName>
        <fullName evidence="1">Uncharacterized protein</fullName>
    </submittedName>
</protein>
<accession>A0AAJ0U2V4</accession>
<comment type="caution">
    <text evidence="1">The sequence shown here is derived from an EMBL/GenBank/DDBJ whole genome shotgun (WGS) entry which is preliminary data.</text>
</comment>
<dbReference type="EMBL" id="NRSJ01000008">
    <property type="protein sequence ID" value="MBK1704264.1"/>
    <property type="molecule type" value="Genomic_DNA"/>
</dbReference>
<dbReference type="AlphaFoldDB" id="A0AAJ0U2V4"/>
<evidence type="ECO:0000313" key="1">
    <source>
        <dbReference type="EMBL" id="MBK1704264.1"/>
    </source>
</evidence>
<dbReference type="Proteomes" id="UP001296776">
    <property type="component" value="Unassembled WGS sequence"/>
</dbReference>
<reference evidence="1" key="2">
    <citation type="journal article" date="2020" name="Microorganisms">
        <title>Osmotic Adaptation and Compatible Solute Biosynthesis of Phototrophic Bacteria as Revealed from Genome Analyses.</title>
        <authorList>
            <person name="Imhoff J.F."/>
            <person name="Rahn T."/>
            <person name="Kunzel S."/>
            <person name="Keller A."/>
            <person name="Neulinger S.C."/>
        </authorList>
    </citation>
    <scope>NUCLEOTIDE SEQUENCE</scope>
    <source>
        <strain evidence="1">DSM 11080</strain>
    </source>
</reference>
<gene>
    <name evidence="1" type="ORF">CKO40_06805</name>
</gene>
<sequence length="99" mass="11449">MRLIGRTVARGFAMKANRSKSKAYQDYCARWGVDPESHPNRPTSDSIKGFCERWGINPSTFYRHPELMPRTIKVAGQRLILDADEQEWIEQQRQGRAAL</sequence>
<keyword evidence="2" id="KW-1185">Reference proteome</keyword>
<reference evidence="1" key="1">
    <citation type="submission" date="2017-08" db="EMBL/GenBank/DDBJ databases">
        <authorList>
            <person name="Imhoff J.F."/>
            <person name="Rahn T."/>
            <person name="Kuenzel S."/>
            <person name="Neulinger S.C."/>
        </authorList>
    </citation>
    <scope>NUCLEOTIDE SEQUENCE</scope>
    <source>
        <strain evidence="1">DSM 11080</strain>
    </source>
</reference>
<proteinExistence type="predicted"/>
<organism evidence="1 2">
    <name type="scientific">Halochromatium glycolicum</name>
    <dbReference type="NCBI Taxonomy" id="85075"/>
    <lineage>
        <taxon>Bacteria</taxon>
        <taxon>Pseudomonadati</taxon>
        <taxon>Pseudomonadota</taxon>
        <taxon>Gammaproteobacteria</taxon>
        <taxon>Chromatiales</taxon>
        <taxon>Chromatiaceae</taxon>
        <taxon>Halochromatium</taxon>
    </lineage>
</organism>